<name>A0AAN0J5A3_AMPQE</name>
<dbReference type="PANTHER" id="PTHR14614:SF44">
    <property type="entry name" value="PROTEIN N-LYSINE METHYLTRANSFERASE METTL21D"/>
    <property type="match status" value="1"/>
</dbReference>
<evidence type="ECO:0000313" key="1">
    <source>
        <dbReference type="EnsemblMetazoa" id="XP_019852194.1"/>
    </source>
</evidence>
<dbReference type="GeneID" id="100635862"/>
<reference evidence="2" key="1">
    <citation type="journal article" date="2010" name="Nature">
        <title>The Amphimedon queenslandica genome and the evolution of animal complexity.</title>
        <authorList>
            <person name="Srivastava M."/>
            <person name="Simakov O."/>
            <person name="Chapman J."/>
            <person name="Fahey B."/>
            <person name="Gauthier M.E."/>
            <person name="Mitros T."/>
            <person name="Richards G.S."/>
            <person name="Conaco C."/>
            <person name="Dacre M."/>
            <person name="Hellsten U."/>
            <person name="Larroux C."/>
            <person name="Putnam N.H."/>
            <person name="Stanke M."/>
            <person name="Adamska M."/>
            <person name="Darling A."/>
            <person name="Degnan S.M."/>
            <person name="Oakley T.H."/>
            <person name="Plachetzki D.C."/>
            <person name="Zhai Y."/>
            <person name="Adamski M."/>
            <person name="Calcino A."/>
            <person name="Cummins S.F."/>
            <person name="Goodstein D.M."/>
            <person name="Harris C."/>
            <person name="Jackson D.J."/>
            <person name="Leys S.P."/>
            <person name="Shu S."/>
            <person name="Woodcroft B.J."/>
            <person name="Vervoort M."/>
            <person name="Kosik K.S."/>
            <person name="Manning G."/>
            <person name="Degnan B.M."/>
            <person name="Rokhsar D.S."/>
        </authorList>
    </citation>
    <scope>NUCLEOTIDE SEQUENCE [LARGE SCALE GENOMIC DNA]</scope>
</reference>
<dbReference type="Gene3D" id="3.40.50.150">
    <property type="entry name" value="Vaccinia Virus protein VP39"/>
    <property type="match status" value="1"/>
</dbReference>
<dbReference type="PANTHER" id="PTHR14614">
    <property type="entry name" value="HEPATOCELLULAR CARCINOMA-ASSOCIATED ANTIGEN"/>
    <property type="match status" value="1"/>
</dbReference>
<reference evidence="1" key="2">
    <citation type="submission" date="2024-06" db="UniProtKB">
        <authorList>
            <consortium name="EnsemblMetazoa"/>
        </authorList>
    </citation>
    <scope>IDENTIFICATION</scope>
</reference>
<dbReference type="AlphaFoldDB" id="A0AAN0J5A3"/>
<dbReference type="EnsemblMetazoa" id="XM_019996635.1">
    <property type="protein sequence ID" value="XP_019852194.1"/>
    <property type="gene ID" value="LOC100635862"/>
</dbReference>
<dbReference type="GO" id="GO:0032991">
    <property type="term" value="C:protein-containing complex"/>
    <property type="evidence" value="ECO:0007669"/>
    <property type="project" value="TreeGrafter"/>
</dbReference>
<accession>A0AAN0J5A3</accession>
<proteinExistence type="predicted"/>
<dbReference type="Pfam" id="PF10294">
    <property type="entry name" value="Methyltransf_16"/>
    <property type="match status" value="1"/>
</dbReference>
<dbReference type="InterPro" id="IPR029063">
    <property type="entry name" value="SAM-dependent_MTases_sf"/>
</dbReference>
<keyword evidence="2" id="KW-1185">Reference proteome</keyword>
<dbReference type="Proteomes" id="UP000007879">
    <property type="component" value="Unassembled WGS sequence"/>
</dbReference>
<organism evidence="1 2">
    <name type="scientific">Amphimedon queenslandica</name>
    <name type="common">Sponge</name>
    <dbReference type="NCBI Taxonomy" id="400682"/>
    <lineage>
        <taxon>Eukaryota</taxon>
        <taxon>Metazoa</taxon>
        <taxon>Porifera</taxon>
        <taxon>Demospongiae</taxon>
        <taxon>Heteroscleromorpha</taxon>
        <taxon>Haplosclerida</taxon>
        <taxon>Niphatidae</taxon>
        <taxon>Amphimedon</taxon>
    </lineage>
</organism>
<dbReference type="RefSeq" id="XP_019852194.1">
    <property type="nucleotide sequence ID" value="XM_019996635.1"/>
</dbReference>
<dbReference type="KEGG" id="aqu:100635862"/>
<dbReference type="SUPFAM" id="SSF53335">
    <property type="entry name" value="S-adenosyl-L-methionine-dependent methyltransferases"/>
    <property type="match status" value="1"/>
</dbReference>
<sequence>MNLLTPSMAAATESVGFIREIECGGSVLRLHQDLVGDVGCVVWDAALVLGRFLENETFFKSGYWSCGKRVIELGSGTGAVGLMAALLGADATITDLPKCLPLMEKNIEANKDILTAANKALKIKAKVLIWGQDVSVFKPCPDVILMADLIYYKESLDDLVTTVTDLSEDDTVILMSYEIRTTGDKEQTYKLFFDKMESHFNSYTVEFDDLDETCRSEDIKIVFFKLKK</sequence>
<evidence type="ECO:0000313" key="2">
    <source>
        <dbReference type="Proteomes" id="UP000007879"/>
    </source>
</evidence>
<dbReference type="InterPro" id="IPR019410">
    <property type="entry name" value="Methyltransf_16"/>
</dbReference>
<dbReference type="GO" id="GO:0005829">
    <property type="term" value="C:cytosol"/>
    <property type="evidence" value="ECO:0007669"/>
    <property type="project" value="TreeGrafter"/>
</dbReference>
<protein>
    <submittedName>
        <fullName evidence="1">Uncharacterized protein</fullName>
    </submittedName>
</protein>